<dbReference type="PANTHER" id="PTHR43731">
    <property type="entry name" value="RHOMBOID PROTEASE"/>
    <property type="match status" value="1"/>
</dbReference>
<evidence type="ECO:0000259" key="7">
    <source>
        <dbReference type="Pfam" id="PF01694"/>
    </source>
</evidence>
<name>A0A387H6H6_9ACTN</name>
<dbReference type="Proteomes" id="UP000271554">
    <property type="component" value="Chromosome"/>
</dbReference>
<dbReference type="EMBL" id="CP032698">
    <property type="protein sequence ID" value="AYG79396.1"/>
    <property type="molecule type" value="Genomic_DNA"/>
</dbReference>
<comment type="subcellular location">
    <subcellularLocation>
        <location evidence="1">Membrane</location>
        <topology evidence="1">Multi-pass membrane protein</topology>
    </subcellularLocation>
</comment>
<evidence type="ECO:0000256" key="3">
    <source>
        <dbReference type="ARBA" id="ARBA00022989"/>
    </source>
</evidence>
<evidence type="ECO:0000256" key="1">
    <source>
        <dbReference type="ARBA" id="ARBA00004141"/>
    </source>
</evidence>
<dbReference type="InterPro" id="IPR035952">
    <property type="entry name" value="Rhomboid-like_sf"/>
</dbReference>
<evidence type="ECO:0000313" key="8">
    <source>
        <dbReference type="EMBL" id="AYG79396.1"/>
    </source>
</evidence>
<feature type="transmembrane region" description="Helical" evidence="6">
    <location>
        <begin position="197"/>
        <end position="215"/>
    </location>
</feature>
<evidence type="ECO:0000256" key="5">
    <source>
        <dbReference type="SAM" id="MobiDB-lite"/>
    </source>
</evidence>
<gene>
    <name evidence="8" type="ORF">DWB77_01509</name>
</gene>
<evidence type="ECO:0000256" key="6">
    <source>
        <dbReference type="SAM" id="Phobius"/>
    </source>
</evidence>
<dbReference type="AlphaFoldDB" id="A0A387H6H6"/>
<dbReference type="InterPro" id="IPR022764">
    <property type="entry name" value="Peptidase_S54_rhomboid_dom"/>
</dbReference>
<feature type="domain" description="Peptidase S54 rhomboid" evidence="7">
    <location>
        <begin position="110"/>
        <end position="241"/>
    </location>
</feature>
<feature type="transmembrane region" description="Helical" evidence="6">
    <location>
        <begin position="145"/>
        <end position="163"/>
    </location>
</feature>
<evidence type="ECO:0000256" key="2">
    <source>
        <dbReference type="ARBA" id="ARBA00022692"/>
    </source>
</evidence>
<sequence length="305" mass="32867">MAPAARPGARFVPCRPRPYDAFEKFEAAEARELGSAGAQGESVGGLSHGWERADRRTADEMIGEARRALFVMFGFMAVVWALQVVNWLSDYRLDTDFGVIPRDMGRLPGILVSPFLHFGWDHIEANSGPLFIFGFLAAYRGAVRFVWLTLLVAMTSGLAVWLFQEADTMSVGASGVVFGYFGYVVLRGLFDRRLVDVLIGVVMAASFAYLVTVAVPGTPGVSWLAHLGGLVGGMIGAYLLRDGRRPAPVTGGTPPTALDRRGTSPTGLDPRGTSPTALDRRGTSPTAVDPSRAELHKELRDLGLL</sequence>
<dbReference type="GO" id="GO:0004252">
    <property type="term" value="F:serine-type endopeptidase activity"/>
    <property type="evidence" value="ECO:0007669"/>
    <property type="project" value="InterPro"/>
</dbReference>
<dbReference type="Pfam" id="PF01694">
    <property type="entry name" value="Rhomboid"/>
    <property type="match status" value="1"/>
</dbReference>
<evidence type="ECO:0000256" key="4">
    <source>
        <dbReference type="ARBA" id="ARBA00023136"/>
    </source>
</evidence>
<evidence type="ECO:0000313" key="9">
    <source>
        <dbReference type="Proteomes" id="UP000271554"/>
    </source>
</evidence>
<dbReference type="SUPFAM" id="SSF144091">
    <property type="entry name" value="Rhomboid-like"/>
    <property type="match status" value="1"/>
</dbReference>
<organism evidence="8 9">
    <name type="scientific">Streptomyces hundungensis</name>
    <dbReference type="NCBI Taxonomy" id="1077946"/>
    <lineage>
        <taxon>Bacteria</taxon>
        <taxon>Bacillati</taxon>
        <taxon>Actinomycetota</taxon>
        <taxon>Actinomycetes</taxon>
        <taxon>Kitasatosporales</taxon>
        <taxon>Streptomycetaceae</taxon>
        <taxon>Streptomyces</taxon>
    </lineage>
</organism>
<accession>A0A387H6H6</accession>
<feature type="transmembrane region" description="Helical" evidence="6">
    <location>
        <begin position="169"/>
        <end position="190"/>
    </location>
</feature>
<feature type="region of interest" description="Disordered" evidence="5">
    <location>
        <begin position="249"/>
        <end position="305"/>
    </location>
</feature>
<feature type="compositionally biased region" description="Basic and acidic residues" evidence="5">
    <location>
        <begin position="291"/>
        <end position="305"/>
    </location>
</feature>
<dbReference type="Gene3D" id="1.20.1540.10">
    <property type="entry name" value="Rhomboid-like"/>
    <property type="match status" value="1"/>
</dbReference>
<reference evidence="8 9" key="1">
    <citation type="submission" date="2018-10" db="EMBL/GenBank/DDBJ databases">
        <title>Relationship between Morphology and Antimicrobial Activity in Streptomyces.</title>
        <authorList>
            <person name="Kang H.J."/>
            <person name="Kim S.B."/>
        </authorList>
    </citation>
    <scope>NUCLEOTIDE SEQUENCE [LARGE SCALE GENOMIC DNA]</scope>
    <source>
        <strain evidence="8 9">BH38</strain>
    </source>
</reference>
<dbReference type="KEGG" id="shun:DWB77_01509"/>
<keyword evidence="2 6" id="KW-0812">Transmembrane</keyword>
<dbReference type="PANTHER" id="PTHR43731:SF9">
    <property type="entry name" value="SLR1461 PROTEIN"/>
    <property type="match status" value="1"/>
</dbReference>
<feature type="transmembrane region" description="Helical" evidence="6">
    <location>
        <begin position="221"/>
        <end position="240"/>
    </location>
</feature>
<feature type="transmembrane region" description="Helical" evidence="6">
    <location>
        <begin position="68"/>
        <end position="88"/>
    </location>
</feature>
<dbReference type="GO" id="GO:0016020">
    <property type="term" value="C:membrane"/>
    <property type="evidence" value="ECO:0007669"/>
    <property type="project" value="UniProtKB-SubCell"/>
</dbReference>
<feature type="transmembrane region" description="Helical" evidence="6">
    <location>
        <begin position="118"/>
        <end position="138"/>
    </location>
</feature>
<keyword evidence="4 6" id="KW-0472">Membrane</keyword>
<keyword evidence="9" id="KW-1185">Reference proteome</keyword>
<dbReference type="InterPro" id="IPR050925">
    <property type="entry name" value="Rhomboid_protease_S54"/>
</dbReference>
<proteinExistence type="predicted"/>
<keyword evidence="3 6" id="KW-1133">Transmembrane helix</keyword>
<protein>
    <recommendedName>
        <fullName evidence="7">Peptidase S54 rhomboid domain-containing protein</fullName>
    </recommendedName>
</protein>